<feature type="domain" description="Dyp-type peroxidase C-terminal" evidence="11">
    <location>
        <begin position="215"/>
        <end position="393"/>
    </location>
</feature>
<dbReference type="Proteomes" id="UP001138997">
    <property type="component" value="Unassembled WGS sequence"/>
</dbReference>
<comment type="cofactor">
    <cofactor evidence="1">
        <name>heme b</name>
        <dbReference type="ChEBI" id="CHEBI:60344"/>
    </cofactor>
</comment>
<comment type="similarity">
    <text evidence="8">Belongs to the DyP-type peroxidase family.</text>
</comment>
<dbReference type="PANTHER" id="PTHR30521:SF4">
    <property type="entry name" value="DEFERROCHELATASE"/>
    <property type="match status" value="1"/>
</dbReference>
<dbReference type="InterPro" id="IPR011008">
    <property type="entry name" value="Dimeric_a/b-barrel"/>
</dbReference>
<keyword evidence="3" id="KW-0349">Heme</keyword>
<dbReference type="Pfam" id="PF04261">
    <property type="entry name" value="Dyp_perox_N"/>
    <property type="match status" value="1"/>
</dbReference>
<evidence type="ECO:0000256" key="1">
    <source>
        <dbReference type="ARBA" id="ARBA00001970"/>
    </source>
</evidence>
<evidence type="ECO:0000256" key="6">
    <source>
        <dbReference type="ARBA" id="ARBA00023002"/>
    </source>
</evidence>
<dbReference type="GO" id="GO:0046872">
    <property type="term" value="F:metal ion binding"/>
    <property type="evidence" value="ECO:0007669"/>
    <property type="project" value="UniProtKB-KW"/>
</dbReference>
<proteinExistence type="inferred from homology"/>
<feature type="domain" description="Dyp-type peroxidase N-terminal" evidence="10">
    <location>
        <begin position="61"/>
        <end position="204"/>
    </location>
</feature>
<evidence type="ECO:0000256" key="4">
    <source>
        <dbReference type="ARBA" id="ARBA00022723"/>
    </source>
</evidence>
<evidence type="ECO:0000256" key="3">
    <source>
        <dbReference type="ARBA" id="ARBA00022617"/>
    </source>
</evidence>
<evidence type="ECO:0000259" key="11">
    <source>
        <dbReference type="Pfam" id="PF20628"/>
    </source>
</evidence>
<feature type="region of interest" description="Disordered" evidence="9">
    <location>
        <begin position="206"/>
        <end position="231"/>
    </location>
</feature>
<sequence length="405" mass="43056">MSQPPLSRRRLLLGGGATLAGGGLAGAAAGLALSGNDSPAVSQVVEEAKGSENVAFYGVHQPGIEDAAQAHVRFLALDLKPGSDVEHVRRLLRLLTDDAARMMRGEVPLAANDPELPALPSRLTVTFGFGPGLFDAIGRPDDCPDVIRNLPTFATDQLEDRWSGGDLLIQVCSDDAVPLSYALRRLTRDARSLATVRWCQSGFNPARGSEPAGTTHRNLFGQRDGTANPPGATTEFTDTVFSTGPDWLKGGSMLVFRRIRMDLDDWDDLGRPAKEMAMARKMSDGSPVTGGSEQDDPDTAAVDQNGFPIVAQEAHVVQATARVPEERMLRRAFSYDDGPSADGKPDCGLLFAAYQADAAKAFVAVQTRLAEADAMNEWITHIGSATFVVPPGCAEGEFIGQALVG</sequence>
<dbReference type="GO" id="GO:0004601">
    <property type="term" value="F:peroxidase activity"/>
    <property type="evidence" value="ECO:0007669"/>
    <property type="project" value="UniProtKB-KW"/>
</dbReference>
<accession>A0A9X1SSD8</accession>
<dbReference type="RefSeq" id="WP_231438430.1">
    <property type="nucleotide sequence ID" value="NZ_JAJOMB010000001.1"/>
</dbReference>
<dbReference type="NCBIfam" id="TIGR01413">
    <property type="entry name" value="Dyp_perox_fam"/>
    <property type="match status" value="1"/>
</dbReference>
<keyword evidence="13" id="KW-1185">Reference proteome</keyword>
<dbReference type="InterPro" id="IPR048328">
    <property type="entry name" value="Dyp_perox_C"/>
</dbReference>
<organism evidence="12 13">
    <name type="scientific">Kineosporia babensis</name>
    <dbReference type="NCBI Taxonomy" id="499548"/>
    <lineage>
        <taxon>Bacteria</taxon>
        <taxon>Bacillati</taxon>
        <taxon>Actinomycetota</taxon>
        <taxon>Actinomycetes</taxon>
        <taxon>Kineosporiales</taxon>
        <taxon>Kineosporiaceae</taxon>
        <taxon>Kineosporia</taxon>
    </lineage>
</organism>
<dbReference type="AlphaFoldDB" id="A0A9X1SSD8"/>
<feature type="region of interest" description="Disordered" evidence="9">
    <location>
        <begin position="279"/>
        <end position="300"/>
    </location>
</feature>
<evidence type="ECO:0000256" key="2">
    <source>
        <dbReference type="ARBA" id="ARBA00022559"/>
    </source>
</evidence>
<dbReference type="PROSITE" id="PS51404">
    <property type="entry name" value="DYP_PEROXIDASE"/>
    <property type="match status" value="1"/>
</dbReference>
<dbReference type="InterPro" id="IPR048327">
    <property type="entry name" value="Dyp_perox_N"/>
</dbReference>
<dbReference type="PROSITE" id="PS51318">
    <property type="entry name" value="TAT"/>
    <property type="match status" value="1"/>
</dbReference>
<dbReference type="InterPro" id="IPR006311">
    <property type="entry name" value="TAT_signal"/>
</dbReference>
<keyword evidence="6" id="KW-0560">Oxidoreductase</keyword>
<reference evidence="12" key="1">
    <citation type="submission" date="2021-11" db="EMBL/GenBank/DDBJ databases">
        <title>Streptomyces corallinus and Kineosporia corallina sp. nov., two new coral-derived marine actinobacteria.</title>
        <authorList>
            <person name="Buangrab K."/>
            <person name="Sutthacheep M."/>
            <person name="Yeemin T."/>
            <person name="Harunari E."/>
            <person name="Igarashi Y."/>
            <person name="Sripreechasak P."/>
            <person name="Kanchanasin P."/>
            <person name="Tanasupawat S."/>
            <person name="Phongsopitanun W."/>
        </authorList>
    </citation>
    <scope>NUCLEOTIDE SEQUENCE</scope>
    <source>
        <strain evidence="12">JCM 31032</strain>
    </source>
</reference>
<keyword evidence="7" id="KW-0408">Iron</keyword>
<evidence type="ECO:0000256" key="8">
    <source>
        <dbReference type="ARBA" id="ARBA00025737"/>
    </source>
</evidence>
<evidence type="ECO:0000313" key="13">
    <source>
        <dbReference type="Proteomes" id="UP001138997"/>
    </source>
</evidence>
<comment type="caution">
    <text evidence="12">The sequence shown here is derived from an EMBL/GenBank/DDBJ whole genome shotgun (WGS) entry which is preliminary data.</text>
</comment>
<keyword evidence="2 12" id="KW-0575">Peroxidase</keyword>
<dbReference type="Pfam" id="PF20628">
    <property type="entry name" value="Dyp_perox_C"/>
    <property type="match status" value="1"/>
</dbReference>
<dbReference type="InterPro" id="IPR006314">
    <property type="entry name" value="Dyp_peroxidase"/>
</dbReference>
<dbReference type="GO" id="GO:0020037">
    <property type="term" value="F:heme binding"/>
    <property type="evidence" value="ECO:0007669"/>
    <property type="project" value="InterPro"/>
</dbReference>
<gene>
    <name evidence="12" type="ORF">LR394_01230</name>
</gene>
<protein>
    <submittedName>
        <fullName evidence="12">Dyp-type peroxidase</fullName>
    </submittedName>
</protein>
<keyword evidence="4" id="KW-0479">Metal-binding</keyword>
<dbReference type="GO" id="GO:0005829">
    <property type="term" value="C:cytosol"/>
    <property type="evidence" value="ECO:0007669"/>
    <property type="project" value="TreeGrafter"/>
</dbReference>
<name>A0A9X1SSD8_9ACTN</name>
<keyword evidence="5" id="KW-0732">Signal</keyword>
<evidence type="ECO:0000256" key="5">
    <source>
        <dbReference type="ARBA" id="ARBA00022729"/>
    </source>
</evidence>
<dbReference type="PANTHER" id="PTHR30521">
    <property type="entry name" value="DEFERROCHELATASE/PEROXIDASE"/>
    <property type="match status" value="1"/>
</dbReference>
<evidence type="ECO:0000259" key="10">
    <source>
        <dbReference type="Pfam" id="PF04261"/>
    </source>
</evidence>
<evidence type="ECO:0000256" key="7">
    <source>
        <dbReference type="ARBA" id="ARBA00023004"/>
    </source>
</evidence>
<evidence type="ECO:0000313" key="12">
    <source>
        <dbReference type="EMBL" id="MCD5309505.1"/>
    </source>
</evidence>
<dbReference type="SUPFAM" id="SSF54909">
    <property type="entry name" value="Dimeric alpha+beta barrel"/>
    <property type="match status" value="1"/>
</dbReference>
<evidence type="ECO:0000256" key="9">
    <source>
        <dbReference type="SAM" id="MobiDB-lite"/>
    </source>
</evidence>
<dbReference type="EMBL" id="JAJOMB010000001">
    <property type="protein sequence ID" value="MCD5309505.1"/>
    <property type="molecule type" value="Genomic_DNA"/>
</dbReference>